<evidence type="ECO:0000313" key="3">
    <source>
        <dbReference type="Proteomes" id="UP000823775"/>
    </source>
</evidence>
<organism evidence="2 3">
    <name type="scientific">Datura stramonium</name>
    <name type="common">Jimsonweed</name>
    <name type="synonym">Common thornapple</name>
    <dbReference type="NCBI Taxonomy" id="4076"/>
    <lineage>
        <taxon>Eukaryota</taxon>
        <taxon>Viridiplantae</taxon>
        <taxon>Streptophyta</taxon>
        <taxon>Embryophyta</taxon>
        <taxon>Tracheophyta</taxon>
        <taxon>Spermatophyta</taxon>
        <taxon>Magnoliopsida</taxon>
        <taxon>eudicotyledons</taxon>
        <taxon>Gunneridae</taxon>
        <taxon>Pentapetalae</taxon>
        <taxon>asterids</taxon>
        <taxon>lamiids</taxon>
        <taxon>Solanales</taxon>
        <taxon>Solanaceae</taxon>
        <taxon>Solanoideae</taxon>
        <taxon>Datureae</taxon>
        <taxon>Datura</taxon>
    </lineage>
</organism>
<keyword evidence="3" id="KW-1185">Reference proteome</keyword>
<evidence type="ECO:0000313" key="2">
    <source>
        <dbReference type="EMBL" id="MCD7468189.1"/>
    </source>
</evidence>
<sequence length="61" mass="6781">TMESQADKGKEVVVTGKGIKRPRMGTKWSKSSTAKASLTRMFRAKTVEEHGLKWSNALKES</sequence>
<comment type="caution">
    <text evidence="2">The sequence shown here is derived from an EMBL/GenBank/DDBJ whole genome shotgun (WGS) entry which is preliminary data.</text>
</comment>
<protein>
    <submittedName>
        <fullName evidence="2">Uncharacterized protein</fullName>
    </submittedName>
</protein>
<accession>A0ABS8TC72</accession>
<feature type="region of interest" description="Disordered" evidence="1">
    <location>
        <begin position="1"/>
        <end position="32"/>
    </location>
</feature>
<gene>
    <name evidence="2" type="ORF">HAX54_006155</name>
</gene>
<dbReference type="Proteomes" id="UP000823775">
    <property type="component" value="Unassembled WGS sequence"/>
</dbReference>
<reference evidence="2 3" key="1">
    <citation type="journal article" date="2021" name="BMC Genomics">
        <title>Datura genome reveals duplications of psychoactive alkaloid biosynthetic genes and high mutation rate following tissue culture.</title>
        <authorList>
            <person name="Rajewski A."/>
            <person name="Carter-House D."/>
            <person name="Stajich J."/>
            <person name="Litt A."/>
        </authorList>
    </citation>
    <scope>NUCLEOTIDE SEQUENCE [LARGE SCALE GENOMIC DNA]</scope>
    <source>
        <strain evidence="2">AR-01</strain>
    </source>
</reference>
<name>A0ABS8TC72_DATST</name>
<proteinExistence type="predicted"/>
<feature type="compositionally biased region" description="Basic and acidic residues" evidence="1">
    <location>
        <begin position="1"/>
        <end position="11"/>
    </location>
</feature>
<feature type="non-terminal residue" evidence="2">
    <location>
        <position position="1"/>
    </location>
</feature>
<feature type="non-terminal residue" evidence="2">
    <location>
        <position position="61"/>
    </location>
</feature>
<dbReference type="EMBL" id="JACEIK010001306">
    <property type="protein sequence ID" value="MCD7468189.1"/>
    <property type="molecule type" value="Genomic_DNA"/>
</dbReference>
<evidence type="ECO:0000256" key="1">
    <source>
        <dbReference type="SAM" id="MobiDB-lite"/>
    </source>
</evidence>